<dbReference type="InterPro" id="IPR027417">
    <property type="entry name" value="P-loop_NTPase"/>
</dbReference>
<dbReference type="GO" id="GO:0005634">
    <property type="term" value="C:nucleus"/>
    <property type="evidence" value="ECO:0007669"/>
    <property type="project" value="TreeGrafter"/>
</dbReference>
<dbReference type="AlphaFoldDB" id="A0A2V2UKK7"/>
<accession>A0A2V2UKK7</accession>
<dbReference type="VEuPathDB" id="TriTrypDB:TcCLB.508417.10"/>
<dbReference type="GO" id="GO:0005524">
    <property type="term" value="F:ATP binding"/>
    <property type="evidence" value="ECO:0007669"/>
    <property type="project" value="InterPro"/>
</dbReference>
<dbReference type="InterPro" id="IPR015966">
    <property type="entry name" value="tRNA_lig_kin_fungi"/>
</dbReference>
<dbReference type="VEuPathDB" id="TriTrypDB:C4B63_211g35"/>
<dbReference type="Pfam" id="PF08303">
    <property type="entry name" value="tRNA_lig_kinase"/>
    <property type="match status" value="1"/>
</dbReference>
<dbReference type="VEuPathDB" id="TriTrypDB:TcCL_NonESM13562"/>
<dbReference type="Proteomes" id="UP000246121">
    <property type="component" value="Unassembled WGS sequence"/>
</dbReference>
<dbReference type="VEuPathDB" id="TriTrypDB:Tc_MARK_1768"/>
<dbReference type="VEuPathDB" id="TriTrypDB:ECC02_009555"/>
<dbReference type="PANTHER" id="PTHR32004:SF1">
    <property type="entry name" value="TRNA LIGASE"/>
    <property type="match status" value="1"/>
</dbReference>
<dbReference type="Pfam" id="PF08302">
    <property type="entry name" value="tRNA_lig_CPD"/>
    <property type="match status" value="1"/>
</dbReference>
<proteinExistence type="predicted"/>
<evidence type="ECO:0000259" key="3">
    <source>
        <dbReference type="Pfam" id="PF25536"/>
    </source>
</evidence>
<dbReference type="VEuPathDB" id="TriTrypDB:BCY84_21111"/>
<gene>
    <name evidence="4" type="ORF">C4B63_211g35</name>
</gene>
<evidence type="ECO:0008006" key="6">
    <source>
        <dbReference type="Google" id="ProtNLM"/>
    </source>
</evidence>
<sequence length="821" mass="89954">MGRGPHHDGTRHWKDGRGIFRGRRGAARPYENVDGCGICCGDCSGDVADASAARGYATRARDALQEKCIRLAFCRAFPHNNRVRVHTTFLTLAGVDFILVERTITGCDDAVYRANRDVWEHVPRGQASVLIADHGEGAPRLVATLQGLRKFGQFDAPYGVECGTPVVAVALEAIDGDCGHVTAFAHDGERFWLVGTKDVHMLVRFDVPEEDLALYGVDEGVSWRAAVPKRVVSVWRDTLRALPEGRAAALHDYLSTTGRTACFDGILRECGHLVDHGPRETLKFYAVTCCGATPHEGLCADPASSMAALQSFGLDVVTPQPAVELGTDEYAALRDGMARRLNCEGAVVYGCNEAGVVVRMWKQRSHAYAMERAAQEAIVTHRLCGVALRSRLAGRLAGLPEEVRRCLGDWEAERLDYLVRFAAWLHVTGRQTARTDLGGLQDLRRRWITLQNQFTQCVAADAHVRSQVMHYEPSGDDAVTSDPDAVVCVGLQGCGKSTFSRTLYALLRQAGLSPCWINQDEAGGRRQFLDAIRRAQRGGHTHLIIDKMNLDEAARDDYADLGLRALTVVWSHPDGTDALVDICFDRVRRRGSAHRTFKADRREGRRVRQTLLDCATRCRPPTEGPLIEVSVTDDTATIARRVWAELSARGLTDIPETQTLDMAAALGVANAYESFLCRFPCHVEYAAIQIASPERVLELVPPEMLDGKKVQKAFHVTTLYLGRDACKDPVLLQQLVGLLGESIELTLTSVASDPKGTAIAVRNEGEFPCENAHPHITIANAPGVPPVYSNELLDDSHADDPCRTVVSLPAGTRVTGTFVFR</sequence>
<dbReference type="GO" id="GO:0006388">
    <property type="term" value="P:tRNA splicing, via endonucleolytic cleavage and ligation"/>
    <property type="evidence" value="ECO:0007669"/>
    <property type="project" value="InterPro"/>
</dbReference>
<dbReference type="Pfam" id="PF25536">
    <property type="entry name" value="DUF7920"/>
    <property type="match status" value="1"/>
</dbReference>
<evidence type="ECO:0000259" key="1">
    <source>
        <dbReference type="Pfam" id="PF08302"/>
    </source>
</evidence>
<protein>
    <recommendedName>
        <fullName evidence="6">tRNA ligase phosphodiesterase domain-containing protein</fullName>
    </recommendedName>
</protein>
<dbReference type="VEuPathDB" id="TriTrypDB:TCSYLVIO_000353"/>
<dbReference type="VEuPathDB" id="TriTrypDB:TcCLB.508331.50"/>
<dbReference type="VEuPathDB" id="TriTrypDB:TcG_09682"/>
<dbReference type="InterPro" id="IPR015965">
    <property type="entry name" value="tRNA_lig_PDEase"/>
</dbReference>
<evidence type="ECO:0000313" key="5">
    <source>
        <dbReference type="Proteomes" id="UP000246121"/>
    </source>
</evidence>
<evidence type="ECO:0000259" key="2">
    <source>
        <dbReference type="Pfam" id="PF08303"/>
    </source>
</evidence>
<dbReference type="EMBL" id="PRFA01000211">
    <property type="protein sequence ID" value="PWU84639.1"/>
    <property type="molecule type" value="Genomic_DNA"/>
</dbReference>
<evidence type="ECO:0000313" key="4">
    <source>
        <dbReference type="EMBL" id="PWU84639.1"/>
    </source>
</evidence>
<dbReference type="VEuPathDB" id="TriTrypDB:TCSYLVIO_011086"/>
<dbReference type="VEuPathDB" id="TriTrypDB:TcBrA4_0048980"/>
<organism evidence="4 5">
    <name type="scientific">Trypanosoma cruzi</name>
    <dbReference type="NCBI Taxonomy" id="5693"/>
    <lineage>
        <taxon>Eukaryota</taxon>
        <taxon>Discoba</taxon>
        <taxon>Euglenozoa</taxon>
        <taxon>Kinetoplastea</taxon>
        <taxon>Metakinetoplastina</taxon>
        <taxon>Trypanosomatida</taxon>
        <taxon>Trypanosomatidae</taxon>
        <taxon>Trypanosoma</taxon>
        <taxon>Schizotrypanum</taxon>
    </lineage>
</organism>
<dbReference type="Gene3D" id="3.40.50.300">
    <property type="entry name" value="P-loop containing nucleotide triphosphate hydrolases"/>
    <property type="match status" value="1"/>
</dbReference>
<dbReference type="GO" id="GO:0003972">
    <property type="term" value="F:RNA ligase (ATP) activity"/>
    <property type="evidence" value="ECO:0007669"/>
    <property type="project" value="InterPro"/>
</dbReference>
<dbReference type="SUPFAM" id="SSF52540">
    <property type="entry name" value="P-loop containing nucleoside triphosphate hydrolases"/>
    <property type="match status" value="1"/>
</dbReference>
<dbReference type="PANTHER" id="PTHR32004">
    <property type="entry name" value="TRNA LIGASE"/>
    <property type="match status" value="1"/>
</dbReference>
<feature type="domain" description="tRNA ligase phosphodiesterase" evidence="1">
    <location>
        <begin position="727"/>
        <end position="795"/>
    </location>
</feature>
<dbReference type="InterPro" id="IPR057680">
    <property type="entry name" value="DUF7920"/>
</dbReference>
<feature type="domain" description="tRNA ligase kinase" evidence="2">
    <location>
        <begin position="487"/>
        <end position="620"/>
    </location>
</feature>
<dbReference type="VEuPathDB" id="TriTrypDB:TcYC6_0032260"/>
<feature type="domain" description="DUF7920" evidence="3">
    <location>
        <begin position="61"/>
        <end position="375"/>
    </location>
</feature>
<dbReference type="VEuPathDB" id="TriTrypDB:TcG_09683"/>
<reference evidence="4 5" key="1">
    <citation type="journal article" date="2018" name="Microb. Genom.">
        <title>Expanding an expanded genome: long-read sequencing of Trypanosoma cruzi.</title>
        <authorList>
            <person name="Berna L."/>
            <person name="Rodriguez M."/>
            <person name="Chiribao M.L."/>
            <person name="Parodi-Talice A."/>
            <person name="Pita S."/>
            <person name="Rijo G."/>
            <person name="Alvarez-Valin F."/>
            <person name="Robello C."/>
        </authorList>
    </citation>
    <scope>NUCLEOTIDE SEQUENCE [LARGE SCALE GENOMIC DNA]</scope>
    <source>
        <strain evidence="4 5">Dm28c</strain>
    </source>
</reference>
<dbReference type="VEuPathDB" id="TriTrypDB:TCDM_11515"/>
<dbReference type="VEuPathDB" id="TriTrypDB:C3747_152g96"/>
<comment type="caution">
    <text evidence="4">The sequence shown here is derived from an EMBL/GenBank/DDBJ whole genome shotgun (WGS) entry which is preliminary data.</text>
</comment>
<name>A0A2V2UKK7_TRYCR</name>